<dbReference type="EMBL" id="PYDT01000003">
    <property type="protein sequence ID" value="THU66202.1"/>
    <property type="molecule type" value="Genomic_DNA"/>
</dbReference>
<dbReference type="STRING" id="52838.A0A4S8JVE9"/>
<dbReference type="Proteomes" id="UP000317650">
    <property type="component" value="Chromosome 5"/>
</dbReference>
<dbReference type="InterPro" id="IPR046848">
    <property type="entry name" value="E_motif"/>
</dbReference>
<dbReference type="FunFam" id="1.25.40.10:FF:000344">
    <property type="entry name" value="Pentatricopeptide repeat-containing protein"/>
    <property type="match status" value="1"/>
</dbReference>
<dbReference type="Gene3D" id="1.25.40.10">
    <property type="entry name" value="Tetratricopeptide repeat domain"/>
    <property type="match status" value="6"/>
</dbReference>
<evidence type="ECO:0008006" key="5">
    <source>
        <dbReference type="Google" id="ProtNLM"/>
    </source>
</evidence>
<dbReference type="SUPFAM" id="SSF48452">
    <property type="entry name" value="TPR-like"/>
    <property type="match status" value="1"/>
</dbReference>
<organism evidence="3 4">
    <name type="scientific">Musa balbisiana</name>
    <name type="common">Banana</name>
    <dbReference type="NCBI Taxonomy" id="52838"/>
    <lineage>
        <taxon>Eukaryota</taxon>
        <taxon>Viridiplantae</taxon>
        <taxon>Streptophyta</taxon>
        <taxon>Embryophyta</taxon>
        <taxon>Tracheophyta</taxon>
        <taxon>Spermatophyta</taxon>
        <taxon>Magnoliopsida</taxon>
        <taxon>Liliopsida</taxon>
        <taxon>Zingiberales</taxon>
        <taxon>Musaceae</taxon>
        <taxon>Musa</taxon>
    </lineage>
</organism>
<proteinExistence type="predicted"/>
<feature type="repeat" description="PPR" evidence="2">
    <location>
        <begin position="431"/>
        <end position="461"/>
    </location>
</feature>
<dbReference type="GO" id="GO:0003723">
    <property type="term" value="F:RNA binding"/>
    <property type="evidence" value="ECO:0007669"/>
    <property type="project" value="InterPro"/>
</dbReference>
<sequence length="767" mass="84228">MRRSFAVRSRLVPSPLAPTVSHRPLLRSFLSHHQLLDEITHPNPAPTCPENAATFGPLQVIRDRLRSEVSLDPATVVMSLKQCRGRPGLQIHALALSSGLDAYVIVSNSLINMYSKSGSFDLARKIFDSMPCPDVVSWNTILSGFASGAEALEFAALMRRAGVPSDPVTFTMVLAFSADLQDLESGQQSHCLVLKSGFDSEIFVGNALITAYSRAACADEAKRVFDEMAVRDLVSWNSLICGLTQDGDCGTEAIEFFLMMVREEGVRPDRISLASVISACGHEGSVGFGCQVHGFATKVGVEDHASVSNVLMSMYYKHGDIVYAKRVFENMTERDVIAWTTMISIESENAIPLFNGMRQEGVQPNDVTFVALIFAVSDEHLMRDGQMVHGVCFKTGIAAEVNVSNSLITMYAKLKSMEEARRVFDGMHCRETVSWNALLSGFAQNGLREEALEVFSSLIGHCKPNQYTFGSVLSAITAAQTVSLTYGQGCHGRIIRLGLNTDAYVSGALIDMYAKRGSIDEAQRAFDETVVKRLVGWTAIISAHAKHGNYEEVMSLFEGMKHVGVRPDHVTFLAVLVACGCKGMIDEGRKVFDSMVQEHEMEPWAEHYACVVDMLGKAGRLDEAEEFLRLAPTPPGVSALQSLLGACRVHGNVDMGSRVAEALMELEPGESGAYVLMSNIYADMGDWENVAKMRRGMRQRGVRKEVGFSWVDAGIRDDSIHMHKFSSGDRTHPWAEEIHSMARSLGSEMKARDEDWSDIDLAQLPNP</sequence>
<feature type="repeat" description="PPR" evidence="2">
    <location>
        <begin position="232"/>
        <end position="268"/>
    </location>
</feature>
<gene>
    <name evidence="3" type="ORF">C4D60_Mb05t11660</name>
</gene>
<reference evidence="3 4" key="1">
    <citation type="journal article" date="2019" name="Nat. Plants">
        <title>Genome sequencing of Musa balbisiana reveals subgenome evolution and function divergence in polyploid bananas.</title>
        <authorList>
            <person name="Yao X."/>
        </authorList>
    </citation>
    <scope>NUCLEOTIDE SEQUENCE [LARGE SCALE GENOMIC DNA]</scope>
    <source>
        <strain evidence="4">cv. DH-PKW</strain>
        <tissue evidence="3">Leaves</tissue>
    </source>
</reference>
<dbReference type="InterPro" id="IPR002885">
    <property type="entry name" value="PPR_rpt"/>
</dbReference>
<dbReference type="PANTHER" id="PTHR24015:SF524">
    <property type="entry name" value="OS07G0670000 PROTEIN"/>
    <property type="match status" value="1"/>
</dbReference>
<dbReference type="Pfam" id="PF13041">
    <property type="entry name" value="PPR_2"/>
    <property type="match status" value="1"/>
</dbReference>
<dbReference type="Pfam" id="PF01535">
    <property type="entry name" value="PPR"/>
    <property type="match status" value="8"/>
</dbReference>
<dbReference type="PANTHER" id="PTHR24015">
    <property type="entry name" value="OS07G0578800 PROTEIN-RELATED"/>
    <property type="match status" value="1"/>
</dbReference>
<dbReference type="InterPro" id="IPR011990">
    <property type="entry name" value="TPR-like_helical_dom_sf"/>
</dbReference>
<keyword evidence="1" id="KW-0677">Repeat</keyword>
<dbReference type="FunFam" id="1.25.40.10:FF:000573">
    <property type="entry name" value="Pentatricopeptide repeat-containing protein mitochondrial"/>
    <property type="match status" value="1"/>
</dbReference>
<accession>A0A4S8JVE9</accession>
<dbReference type="InterPro" id="IPR046960">
    <property type="entry name" value="PPR_At4g14850-like_plant"/>
</dbReference>
<dbReference type="FunFam" id="1.25.40.10:FF:000453">
    <property type="entry name" value="Pentatricopeptide repeat-containing protein mitochondrial"/>
    <property type="match status" value="1"/>
</dbReference>
<protein>
    <recommendedName>
        <fullName evidence="5">Pentatricopeptide repeat-containing protein</fullName>
    </recommendedName>
</protein>
<evidence type="ECO:0000256" key="2">
    <source>
        <dbReference type="PROSITE-ProRule" id="PRU00708"/>
    </source>
</evidence>
<evidence type="ECO:0000313" key="4">
    <source>
        <dbReference type="Proteomes" id="UP000317650"/>
    </source>
</evidence>
<comment type="caution">
    <text evidence="3">The sequence shown here is derived from an EMBL/GenBank/DDBJ whole genome shotgun (WGS) entry which is preliminary data.</text>
</comment>
<name>A0A4S8JVE9_MUSBA</name>
<evidence type="ECO:0000313" key="3">
    <source>
        <dbReference type="EMBL" id="THU66202.1"/>
    </source>
</evidence>
<evidence type="ECO:0000256" key="1">
    <source>
        <dbReference type="ARBA" id="ARBA00022737"/>
    </source>
</evidence>
<dbReference type="Pfam" id="PF20431">
    <property type="entry name" value="E_motif"/>
    <property type="match status" value="1"/>
</dbReference>
<dbReference type="GO" id="GO:0009451">
    <property type="term" value="P:RNA modification"/>
    <property type="evidence" value="ECO:0007669"/>
    <property type="project" value="InterPro"/>
</dbReference>
<feature type="repeat" description="PPR" evidence="2">
    <location>
        <begin position="533"/>
        <end position="567"/>
    </location>
</feature>
<dbReference type="NCBIfam" id="TIGR00756">
    <property type="entry name" value="PPR"/>
    <property type="match status" value="7"/>
</dbReference>
<keyword evidence="4" id="KW-1185">Reference proteome</keyword>
<dbReference type="AlphaFoldDB" id="A0A4S8JVE9"/>
<dbReference type="PROSITE" id="PS51375">
    <property type="entry name" value="PPR"/>
    <property type="match status" value="3"/>
</dbReference>